<evidence type="ECO:0000313" key="1">
    <source>
        <dbReference type="EMBL" id="GFT57687.1"/>
    </source>
</evidence>
<comment type="caution">
    <text evidence="1">The sequence shown here is derived from an EMBL/GenBank/DDBJ whole genome shotgun (WGS) entry which is preliminary data.</text>
</comment>
<evidence type="ECO:0000313" key="2">
    <source>
        <dbReference type="Proteomes" id="UP000887013"/>
    </source>
</evidence>
<dbReference type="AlphaFoldDB" id="A0A8X6PCP4"/>
<dbReference type="Proteomes" id="UP000887013">
    <property type="component" value="Unassembled WGS sequence"/>
</dbReference>
<name>A0A8X6PCP4_NEPPI</name>
<proteinExistence type="predicted"/>
<dbReference type="EMBL" id="BMAW01067020">
    <property type="protein sequence ID" value="GFT57687.1"/>
    <property type="molecule type" value="Genomic_DNA"/>
</dbReference>
<keyword evidence="2" id="KW-1185">Reference proteome</keyword>
<protein>
    <submittedName>
        <fullName evidence="1">Uncharacterized protein</fullName>
    </submittedName>
</protein>
<gene>
    <name evidence="1" type="ORF">NPIL_204461</name>
</gene>
<organism evidence="1 2">
    <name type="scientific">Nephila pilipes</name>
    <name type="common">Giant wood spider</name>
    <name type="synonym">Nephila maculata</name>
    <dbReference type="NCBI Taxonomy" id="299642"/>
    <lineage>
        <taxon>Eukaryota</taxon>
        <taxon>Metazoa</taxon>
        <taxon>Ecdysozoa</taxon>
        <taxon>Arthropoda</taxon>
        <taxon>Chelicerata</taxon>
        <taxon>Arachnida</taxon>
        <taxon>Araneae</taxon>
        <taxon>Araneomorphae</taxon>
        <taxon>Entelegynae</taxon>
        <taxon>Araneoidea</taxon>
        <taxon>Nephilidae</taxon>
        <taxon>Nephila</taxon>
    </lineage>
</organism>
<reference evidence="1" key="1">
    <citation type="submission" date="2020-08" db="EMBL/GenBank/DDBJ databases">
        <title>Multicomponent nature underlies the extraordinary mechanical properties of spider dragline silk.</title>
        <authorList>
            <person name="Kono N."/>
            <person name="Nakamura H."/>
            <person name="Mori M."/>
            <person name="Yoshida Y."/>
            <person name="Ohtoshi R."/>
            <person name="Malay A.D."/>
            <person name="Moran D.A.P."/>
            <person name="Tomita M."/>
            <person name="Numata K."/>
            <person name="Arakawa K."/>
        </authorList>
    </citation>
    <scope>NUCLEOTIDE SEQUENCE</scope>
</reference>
<dbReference type="OrthoDB" id="10526017at2759"/>
<sequence>MRSLKHALIQRNGFYTFPLEQISPALSPKSSLPKAKKRQSLYLSSDIWGTHGSHYYCYCSRMSSGFMVTSSRQGVYNIKQDLCGAVSSFLKHFASLCRSVQFFK</sequence>
<accession>A0A8X6PCP4</accession>